<evidence type="ECO:0000313" key="2">
    <source>
        <dbReference type="EMBL" id="KAJ5710122.1"/>
    </source>
</evidence>
<dbReference type="EMBL" id="JAQJAN010000017">
    <property type="protein sequence ID" value="KAJ5710122.1"/>
    <property type="molecule type" value="Genomic_DNA"/>
</dbReference>
<feature type="region of interest" description="Disordered" evidence="1">
    <location>
        <begin position="236"/>
        <end position="264"/>
    </location>
</feature>
<name>A0AAD6MSI1_9EURO</name>
<feature type="compositionally biased region" description="Acidic residues" evidence="1">
    <location>
        <begin position="254"/>
        <end position="264"/>
    </location>
</feature>
<keyword evidence="3" id="KW-1185">Reference proteome</keyword>
<sequence>MTSHTIPGDWERPPKGYDWYRDTNVARTQADSLPQAKIRPGPLARKLKAPDDYEAWRKKVKAILTIHGLADLIDVTVDRPKTTDTKGKQWKYYSLVVAKWLKRHTSPDVLKELEKKHPRFIFADEVFHAIEAYMDCASPHADAEALADWEKMCVTDFSTTSKFIDGVLLAMRQLNECHMFINPYAVFMKIIYGIGINNNDIKTQLCNDWVNQKRNPKKFTALDLELMVHQIKQELSAVESGEDSDDVSVKSEPGDSDVVDQDSD</sequence>
<gene>
    <name evidence="2" type="ORF">N7493_009714</name>
</gene>
<reference evidence="2" key="1">
    <citation type="journal article" date="2023" name="IMA Fungus">
        <title>Comparative genomic study of the Penicillium genus elucidates a diverse pangenome and 15 lateral gene transfer events.</title>
        <authorList>
            <person name="Petersen C."/>
            <person name="Sorensen T."/>
            <person name="Nielsen M.R."/>
            <person name="Sondergaard T.E."/>
            <person name="Sorensen J.L."/>
            <person name="Fitzpatrick D.A."/>
            <person name="Frisvad J.C."/>
            <person name="Nielsen K.L."/>
        </authorList>
    </citation>
    <scope>NUCLEOTIDE SEQUENCE</scope>
    <source>
        <strain evidence="2">IBT 17514</strain>
    </source>
</reference>
<dbReference type="AlphaFoldDB" id="A0AAD6MSI1"/>
<comment type="caution">
    <text evidence="2">The sequence shown here is derived from an EMBL/GenBank/DDBJ whole genome shotgun (WGS) entry which is preliminary data.</text>
</comment>
<reference evidence="2" key="2">
    <citation type="submission" date="2023-01" db="EMBL/GenBank/DDBJ databases">
        <authorList>
            <person name="Petersen C."/>
        </authorList>
    </citation>
    <scope>NUCLEOTIDE SEQUENCE</scope>
    <source>
        <strain evidence="2">IBT 17514</strain>
    </source>
</reference>
<evidence type="ECO:0000313" key="3">
    <source>
        <dbReference type="Proteomes" id="UP001215712"/>
    </source>
</evidence>
<accession>A0AAD6MSI1</accession>
<organism evidence="2 3">
    <name type="scientific">Penicillium malachiteum</name>
    <dbReference type="NCBI Taxonomy" id="1324776"/>
    <lineage>
        <taxon>Eukaryota</taxon>
        <taxon>Fungi</taxon>
        <taxon>Dikarya</taxon>
        <taxon>Ascomycota</taxon>
        <taxon>Pezizomycotina</taxon>
        <taxon>Eurotiomycetes</taxon>
        <taxon>Eurotiomycetidae</taxon>
        <taxon>Eurotiales</taxon>
        <taxon>Aspergillaceae</taxon>
        <taxon>Penicillium</taxon>
    </lineage>
</organism>
<evidence type="ECO:0000256" key="1">
    <source>
        <dbReference type="SAM" id="MobiDB-lite"/>
    </source>
</evidence>
<proteinExistence type="predicted"/>
<protein>
    <submittedName>
        <fullName evidence="2">Uncharacterized protein</fullName>
    </submittedName>
</protein>
<dbReference type="Proteomes" id="UP001215712">
    <property type="component" value="Unassembled WGS sequence"/>
</dbReference>